<dbReference type="EMBL" id="LCEW01000049">
    <property type="protein sequence ID" value="KKS78840.1"/>
    <property type="molecule type" value="Genomic_DNA"/>
</dbReference>
<proteinExistence type="predicted"/>
<evidence type="ECO:0000313" key="1">
    <source>
        <dbReference type="EMBL" id="KKS78840.1"/>
    </source>
</evidence>
<accession>A0A0G1BZT7</accession>
<dbReference type="STRING" id="1618369.UV54_C0049G0011"/>
<comment type="caution">
    <text evidence="1">The sequence shown here is derived from an EMBL/GenBank/DDBJ whole genome shotgun (WGS) entry which is preliminary data.</text>
</comment>
<protein>
    <recommendedName>
        <fullName evidence="2">Nucleotidyl transferase AbiEii/AbiGii toxin family protein</fullName>
    </recommendedName>
</protein>
<dbReference type="InterPro" id="IPR014942">
    <property type="entry name" value="AbiEii"/>
</dbReference>
<gene>
    <name evidence="1" type="ORF">UV54_C0049G0011</name>
</gene>
<reference evidence="1" key="1">
    <citation type="journal article" date="2015" name="Nature">
        <title>rRNA introns, odd ribosomes, and small enigmatic genomes across a large radiation of phyla.</title>
        <authorList>
            <person name="Brown C.T."/>
            <person name="Hug L.A."/>
            <person name="Thomas B.C."/>
            <person name="Sharon I."/>
            <person name="Castelle C.J."/>
            <person name="Singh A."/>
            <person name="Wilkins M.J."/>
            <person name="Williams K.H."/>
            <person name="Banfield J.F."/>
        </authorList>
    </citation>
    <scope>NUCLEOTIDE SEQUENCE [LARGE SCALE GENOMIC DNA]</scope>
</reference>
<dbReference type="PATRIC" id="fig|1618369.3.peg.642"/>
<dbReference type="AlphaFoldDB" id="A0A0G1BZT7"/>
<dbReference type="Pfam" id="PF08843">
    <property type="entry name" value="AbiEii"/>
    <property type="match status" value="1"/>
</dbReference>
<evidence type="ECO:0008006" key="2">
    <source>
        <dbReference type="Google" id="ProtNLM"/>
    </source>
</evidence>
<sequence>MINLNDLIAVYPPKLQGFKKNILREYLQCKILEIIFNSKYANKLAFLGGTALKIVYDNHRFSEDLDFDNFDLKKEEFVEISEIVKRGLGLEGYETEIRQVFKGAFRCYIKFPRILFQEGLSGHREEKILIQIDTASHNFKYKPQRKIINKFDVLTEIFVTPPDILLSQKICAALGRKRAKGRDFYDIIFLWNKTKPNFNYLQVKLKIENLKELKRALFKKIKTLDFKQLGRDVSPFLFKAGEARKLELFGEVLKELA</sequence>
<organism evidence="1">
    <name type="scientific">Candidatus Beckwithbacteria bacterium GW2011_GWA2_43_10</name>
    <dbReference type="NCBI Taxonomy" id="1618369"/>
    <lineage>
        <taxon>Bacteria</taxon>
        <taxon>Candidatus Beckwithiibacteriota</taxon>
    </lineage>
</organism>
<dbReference type="Proteomes" id="UP000034213">
    <property type="component" value="Unassembled WGS sequence"/>
</dbReference>
<dbReference type="Gene3D" id="3.10.450.620">
    <property type="entry name" value="JHP933, nucleotidyltransferase-like core domain"/>
    <property type="match status" value="1"/>
</dbReference>
<name>A0A0G1BZT7_9BACT</name>